<comment type="caution">
    <text evidence="4">The sequence shown here is derived from an EMBL/GenBank/DDBJ whole genome shotgun (WGS) entry which is preliminary data.</text>
</comment>
<evidence type="ECO:0000313" key="5">
    <source>
        <dbReference type="Proteomes" id="UP000578091"/>
    </source>
</evidence>
<feature type="domain" description="Protein FecR C-terminal" evidence="3">
    <location>
        <begin position="280"/>
        <end position="347"/>
    </location>
</feature>
<gene>
    <name evidence="4" type="ORF">H0E84_15155</name>
</gene>
<dbReference type="EMBL" id="JACCKA010000085">
    <property type="protein sequence ID" value="NZA27718.1"/>
    <property type="molecule type" value="Genomic_DNA"/>
</dbReference>
<dbReference type="Pfam" id="PF04773">
    <property type="entry name" value="FecR"/>
    <property type="match status" value="1"/>
</dbReference>
<dbReference type="InterPro" id="IPR012373">
    <property type="entry name" value="Ferrdict_sens_TM"/>
</dbReference>
<dbReference type="PANTHER" id="PTHR30273">
    <property type="entry name" value="PERIPLASMIC SIGNAL SENSOR AND SIGMA FACTOR ACTIVATOR FECR-RELATED"/>
    <property type="match status" value="1"/>
</dbReference>
<protein>
    <submittedName>
        <fullName evidence="4">FecR domain-containing protein</fullName>
    </submittedName>
</protein>
<keyword evidence="5" id="KW-1185">Reference proteome</keyword>
<accession>A0A853JH19</accession>
<feature type="domain" description="FecR protein" evidence="1">
    <location>
        <begin position="126"/>
        <end position="218"/>
    </location>
</feature>
<dbReference type="Pfam" id="PF16344">
    <property type="entry name" value="FecR_C"/>
    <property type="match status" value="1"/>
</dbReference>
<evidence type="ECO:0000259" key="3">
    <source>
        <dbReference type="Pfam" id="PF16344"/>
    </source>
</evidence>
<evidence type="ECO:0000313" key="4">
    <source>
        <dbReference type="EMBL" id="NZA27718.1"/>
    </source>
</evidence>
<dbReference type="InterPro" id="IPR032623">
    <property type="entry name" value="FecR_N"/>
</dbReference>
<name>A0A853JH19_9GAMM</name>
<dbReference type="Proteomes" id="UP000578091">
    <property type="component" value="Unassembled WGS sequence"/>
</dbReference>
<evidence type="ECO:0000259" key="1">
    <source>
        <dbReference type="Pfam" id="PF04773"/>
    </source>
</evidence>
<dbReference type="Gene3D" id="3.55.50.30">
    <property type="match status" value="1"/>
</dbReference>
<reference evidence="4 5" key="1">
    <citation type="submission" date="2020-07" db="EMBL/GenBank/DDBJ databases">
        <title>Luteimonas sp. SJ-92.</title>
        <authorList>
            <person name="Huang X.-X."/>
            <person name="Xu L."/>
            <person name="Sun J.-Q."/>
        </authorList>
    </citation>
    <scope>NUCLEOTIDE SEQUENCE [LARGE SCALE GENOMIC DNA]</scope>
    <source>
        <strain evidence="4 5">SJ-92</strain>
    </source>
</reference>
<dbReference type="Gene3D" id="2.60.120.1440">
    <property type="match status" value="1"/>
</dbReference>
<dbReference type="AlphaFoldDB" id="A0A853JH19"/>
<feature type="domain" description="FecR N-terminal" evidence="2">
    <location>
        <begin position="15"/>
        <end position="54"/>
    </location>
</feature>
<dbReference type="InterPro" id="IPR032508">
    <property type="entry name" value="FecR_C"/>
</dbReference>
<proteinExistence type="predicted"/>
<sequence length="359" mass="39798">MSDVLKFRSATEVEEEAARWIWRLDDEDAPVEVRNDFEQWLRRDQRHRRAFEELGGVWRSLDDLAEAKREERVATFVAEEKRLYTVAKPTLTRGWLRQAAPWAMAASLAIAVGVVSWFQRGNEAQTLSTAVGQQRSAMLADGSTVQLNTNTILETRFNRERRVVVLRKGEASFNVARNPERPFLVHAGDMVVRAVGTEFNVRVRDTRDIEVIVTEGKVTVGPQGEGGARIASGDGPEPALPARRELAAGQRLETTAAAVPVVAISPVVLSNTLAWREGAIVFDGEPLGQAIAELNRYSDTRLIIIDSSIHDLRVGGRFRTGDIDGFLEALTKAFPVTTRRTSDNLVYIQARVPASSALQ</sequence>
<organism evidence="4 5">
    <name type="scientific">Luteimonas salinisoli</name>
    <dbReference type="NCBI Taxonomy" id="2752307"/>
    <lineage>
        <taxon>Bacteria</taxon>
        <taxon>Pseudomonadati</taxon>
        <taxon>Pseudomonadota</taxon>
        <taxon>Gammaproteobacteria</taxon>
        <taxon>Lysobacterales</taxon>
        <taxon>Lysobacteraceae</taxon>
        <taxon>Luteimonas</taxon>
    </lineage>
</organism>
<dbReference type="InterPro" id="IPR006860">
    <property type="entry name" value="FecR"/>
</dbReference>
<dbReference type="RefSeq" id="WP_180679484.1">
    <property type="nucleotide sequence ID" value="NZ_JACCKA010000085.1"/>
</dbReference>
<dbReference type="PIRSF" id="PIRSF018266">
    <property type="entry name" value="FecR"/>
    <property type="match status" value="1"/>
</dbReference>
<dbReference type="GO" id="GO:0016989">
    <property type="term" value="F:sigma factor antagonist activity"/>
    <property type="evidence" value="ECO:0007669"/>
    <property type="project" value="TreeGrafter"/>
</dbReference>
<evidence type="ECO:0000259" key="2">
    <source>
        <dbReference type="Pfam" id="PF16220"/>
    </source>
</evidence>
<dbReference type="Pfam" id="PF16220">
    <property type="entry name" value="DUF4880"/>
    <property type="match status" value="1"/>
</dbReference>
<dbReference type="PANTHER" id="PTHR30273:SF2">
    <property type="entry name" value="PROTEIN FECR"/>
    <property type="match status" value="1"/>
</dbReference>